<evidence type="ECO:0000313" key="11">
    <source>
        <dbReference type="Proteomes" id="UP000037530"/>
    </source>
</evidence>
<dbReference type="GO" id="GO:0006935">
    <property type="term" value="P:chemotaxis"/>
    <property type="evidence" value="ECO:0007669"/>
    <property type="project" value="UniProtKB-ARBA"/>
</dbReference>
<dbReference type="FunFam" id="1.10.287.950:FF:000001">
    <property type="entry name" value="Methyl-accepting chemotaxis sensory transducer"/>
    <property type="match status" value="1"/>
</dbReference>
<keyword evidence="3 5" id="KW-0807">Transducer</keyword>
<dbReference type="PANTHER" id="PTHR32089:SF120">
    <property type="entry name" value="METHYL-ACCEPTING CHEMOTAXIS PROTEIN TLPQ"/>
    <property type="match status" value="1"/>
</dbReference>
<dbReference type="SUPFAM" id="SSF58104">
    <property type="entry name" value="Methyl-accepting chemotaxis protein (MCP) signaling domain"/>
    <property type="match status" value="1"/>
</dbReference>
<evidence type="ECO:0000256" key="4">
    <source>
        <dbReference type="ARBA" id="ARBA00029447"/>
    </source>
</evidence>
<dbReference type="InterPro" id="IPR003660">
    <property type="entry name" value="HAMP_dom"/>
</dbReference>
<feature type="domain" description="HAMP" evidence="9">
    <location>
        <begin position="318"/>
        <end position="370"/>
    </location>
</feature>
<evidence type="ECO:0000256" key="6">
    <source>
        <dbReference type="SAM" id="Phobius"/>
    </source>
</evidence>
<comment type="subcellular location">
    <subcellularLocation>
        <location evidence="1">Cell inner membrane</location>
        <topology evidence="1">Multi-pass membrane protein</topology>
    </subcellularLocation>
</comment>
<evidence type="ECO:0000256" key="3">
    <source>
        <dbReference type="ARBA" id="ARBA00023224"/>
    </source>
</evidence>
<dbReference type="Pfam" id="PF00672">
    <property type="entry name" value="HAMP"/>
    <property type="match status" value="1"/>
</dbReference>
<keyword evidence="2" id="KW-0997">Cell inner membrane</keyword>
<dbReference type="OrthoDB" id="9795078at2"/>
<dbReference type="InterPro" id="IPR032255">
    <property type="entry name" value="HBM"/>
</dbReference>
<dbReference type="CDD" id="cd06225">
    <property type="entry name" value="HAMP"/>
    <property type="match status" value="1"/>
</dbReference>
<dbReference type="Pfam" id="PF00015">
    <property type="entry name" value="MCPsignal"/>
    <property type="match status" value="1"/>
</dbReference>
<reference evidence="11" key="1">
    <citation type="submission" date="2015-08" db="EMBL/GenBank/DDBJ databases">
        <title>Vibrio galatheae sp. nov., a novel member of the Vibrionaceae family isolated from the Solomon Islands.</title>
        <authorList>
            <person name="Giubergia S."/>
            <person name="Machado H."/>
            <person name="Mateiu R.V."/>
            <person name="Gram L."/>
        </authorList>
    </citation>
    <scope>NUCLEOTIDE SEQUENCE [LARGE SCALE GENOMIC DNA]</scope>
    <source>
        <strain evidence="11">DSM 19134</strain>
    </source>
</reference>
<dbReference type="PANTHER" id="PTHR32089">
    <property type="entry name" value="METHYL-ACCEPTING CHEMOTAXIS PROTEIN MCPB"/>
    <property type="match status" value="1"/>
</dbReference>
<feature type="domain" description="T-SNARE coiled-coil homology" evidence="8">
    <location>
        <begin position="562"/>
        <end position="624"/>
    </location>
</feature>
<dbReference type="InterPro" id="IPR004089">
    <property type="entry name" value="MCPsignal_dom"/>
</dbReference>
<dbReference type="PATRIC" id="fig|171383.3.peg.604"/>
<evidence type="ECO:0000259" key="9">
    <source>
        <dbReference type="PROSITE" id="PS50885"/>
    </source>
</evidence>
<dbReference type="GO" id="GO:0007165">
    <property type="term" value="P:signal transduction"/>
    <property type="evidence" value="ECO:0007669"/>
    <property type="project" value="UniProtKB-KW"/>
</dbReference>
<dbReference type="AlphaFoldDB" id="A0A0M0I4U4"/>
<dbReference type="PROSITE" id="PS50885">
    <property type="entry name" value="HAMP"/>
    <property type="match status" value="1"/>
</dbReference>
<dbReference type="CDD" id="cd11386">
    <property type="entry name" value="MCP_signal"/>
    <property type="match status" value="1"/>
</dbReference>
<dbReference type="PROSITE" id="PS50192">
    <property type="entry name" value="T_SNARE"/>
    <property type="match status" value="1"/>
</dbReference>
<keyword evidence="6" id="KW-0812">Transmembrane</keyword>
<dbReference type="SMART" id="SM01358">
    <property type="entry name" value="HBM"/>
    <property type="match status" value="1"/>
</dbReference>
<dbReference type="STRING" id="171383.AKJ31_02960"/>
<comment type="similarity">
    <text evidence="4">Belongs to the methyl-accepting chemotaxis (MCP) protein family.</text>
</comment>
<feature type="transmembrane region" description="Helical" evidence="6">
    <location>
        <begin position="295"/>
        <end position="316"/>
    </location>
</feature>
<evidence type="ECO:0000256" key="5">
    <source>
        <dbReference type="PROSITE-ProRule" id="PRU00284"/>
    </source>
</evidence>
<dbReference type="Proteomes" id="UP000037530">
    <property type="component" value="Unassembled WGS sequence"/>
</dbReference>
<proteinExistence type="inferred from homology"/>
<evidence type="ECO:0000259" key="8">
    <source>
        <dbReference type="PROSITE" id="PS50192"/>
    </source>
</evidence>
<keyword evidence="6" id="KW-1133">Transmembrane helix</keyword>
<organism evidence="10 11">
    <name type="scientific">Vibrio hepatarius</name>
    <dbReference type="NCBI Taxonomy" id="171383"/>
    <lineage>
        <taxon>Bacteria</taxon>
        <taxon>Pseudomonadati</taxon>
        <taxon>Pseudomonadota</taxon>
        <taxon>Gammaproteobacteria</taxon>
        <taxon>Vibrionales</taxon>
        <taxon>Vibrionaceae</taxon>
        <taxon>Vibrio</taxon>
        <taxon>Vibrio oreintalis group</taxon>
    </lineage>
</organism>
<gene>
    <name evidence="10" type="ORF">AKJ31_02960</name>
</gene>
<dbReference type="Gene3D" id="1.10.287.950">
    <property type="entry name" value="Methyl-accepting chemotaxis protein"/>
    <property type="match status" value="1"/>
</dbReference>
<comment type="caution">
    <text evidence="10">The sequence shown here is derived from an EMBL/GenBank/DDBJ whole genome shotgun (WGS) entry which is preliminary data.</text>
</comment>
<dbReference type="EMBL" id="LHPI01000001">
    <property type="protein sequence ID" value="KOO09330.1"/>
    <property type="molecule type" value="Genomic_DNA"/>
</dbReference>
<keyword evidence="6" id="KW-0472">Membrane</keyword>
<dbReference type="GO" id="GO:0005886">
    <property type="term" value="C:plasma membrane"/>
    <property type="evidence" value="ECO:0007669"/>
    <property type="project" value="UniProtKB-SubCell"/>
</dbReference>
<dbReference type="PROSITE" id="PS50111">
    <property type="entry name" value="CHEMOTAXIS_TRANSDUC_2"/>
    <property type="match status" value="1"/>
</dbReference>
<evidence type="ECO:0000313" key="10">
    <source>
        <dbReference type="EMBL" id="KOO09330.1"/>
    </source>
</evidence>
<feature type="domain" description="Methyl-accepting transducer" evidence="7">
    <location>
        <begin position="375"/>
        <end position="611"/>
    </location>
</feature>
<evidence type="ECO:0000256" key="2">
    <source>
        <dbReference type="ARBA" id="ARBA00022519"/>
    </source>
</evidence>
<dbReference type="SMART" id="SM00304">
    <property type="entry name" value="HAMP"/>
    <property type="match status" value="1"/>
</dbReference>
<accession>A0A0M0I4U4</accession>
<protein>
    <submittedName>
        <fullName evidence="10">Chemotaxis protein</fullName>
    </submittedName>
</protein>
<sequence>MLNLTIANKIRLGFACCVLFFAISSSYSYFGMVGASNNFRQYGQLASETTLSGRIQSGFLNLRLTAMNYTSSLSEEQLNSYNQQLTDLRALVNSDLESNHDSESAGHLESALADINQFAEQFEVVKRASETVDTKIYTDFAQLEKQAISGLETMIHTARNSPDVDVEYYSSILVEQFLLGNNAVLKYVHNAPNQDIDQINNYFTNELPNLEIILGSLISTSQDRAILADFTQYRQAYTKGVEEVIALKGEQKAAEQAMRVLGEEISQHLDMIKQQSASQQVLLTQDLQAQKESTINVITTLVTISIVFATAIAFFITRSIRVGIDTVKRISTELAEGNLAVDVKVTGKDEIADLLTNMRNTILSLREIVTGVNDSCVKVGQMSEELSAVTRSSNEAQERLRVEMEQISSAVQQMSTTTTEIAHSTNDAANFTQNASNNITSSLDEVTKTLEAIKRAEKEMSTGSGLVVRLYDESMNIGSILEVIRGVAEQTNLLALNAAIEAARAGEQGRGFAVVADEVRSLASRTQEATGQIESMIHSLQTGADSARNAIDSSHTTVTNAASQAASASENLTTINNTIYELTDTNTQIATAVEEQSAVSDTISENITETYNITRDNSETFKHVAMSASELAQVAQYLDLQMKRFKTA</sequence>
<keyword evidence="2" id="KW-1003">Cell membrane</keyword>
<keyword evidence="11" id="KW-1185">Reference proteome</keyword>
<dbReference type="InterPro" id="IPR000727">
    <property type="entry name" value="T_SNARE_dom"/>
</dbReference>
<dbReference type="RefSeq" id="WP_053407586.1">
    <property type="nucleotide sequence ID" value="NZ_LHPI01000001.1"/>
</dbReference>
<evidence type="ECO:0000259" key="7">
    <source>
        <dbReference type="PROSITE" id="PS50111"/>
    </source>
</evidence>
<dbReference type="SMART" id="SM00283">
    <property type="entry name" value="MA"/>
    <property type="match status" value="1"/>
</dbReference>
<name>A0A0M0I4U4_9VIBR</name>
<evidence type="ECO:0000256" key="1">
    <source>
        <dbReference type="ARBA" id="ARBA00004429"/>
    </source>
</evidence>